<evidence type="ECO:0000313" key="3">
    <source>
        <dbReference type="Proteomes" id="UP000193642"/>
    </source>
</evidence>
<evidence type="ECO:0000256" key="1">
    <source>
        <dbReference type="SAM" id="MobiDB-lite"/>
    </source>
</evidence>
<proteinExistence type="predicted"/>
<organism evidence="2 3">
    <name type="scientific">Rhizoclosmatium globosum</name>
    <dbReference type="NCBI Taxonomy" id="329046"/>
    <lineage>
        <taxon>Eukaryota</taxon>
        <taxon>Fungi</taxon>
        <taxon>Fungi incertae sedis</taxon>
        <taxon>Chytridiomycota</taxon>
        <taxon>Chytridiomycota incertae sedis</taxon>
        <taxon>Chytridiomycetes</taxon>
        <taxon>Chytridiales</taxon>
        <taxon>Chytriomycetaceae</taxon>
        <taxon>Rhizoclosmatium</taxon>
    </lineage>
</organism>
<feature type="compositionally biased region" description="Basic and acidic residues" evidence="1">
    <location>
        <begin position="144"/>
        <end position="154"/>
    </location>
</feature>
<evidence type="ECO:0000313" key="2">
    <source>
        <dbReference type="EMBL" id="ORY52334.1"/>
    </source>
</evidence>
<comment type="caution">
    <text evidence="2">The sequence shown here is derived from an EMBL/GenBank/DDBJ whole genome shotgun (WGS) entry which is preliminary data.</text>
</comment>
<feature type="compositionally biased region" description="Pro residues" evidence="1">
    <location>
        <begin position="162"/>
        <end position="172"/>
    </location>
</feature>
<protein>
    <submittedName>
        <fullName evidence="2">Uncharacterized protein</fullName>
    </submittedName>
</protein>
<accession>A0A1Y2CZN7</accession>
<dbReference type="Proteomes" id="UP000193642">
    <property type="component" value="Unassembled WGS sequence"/>
</dbReference>
<reference evidence="2 3" key="1">
    <citation type="submission" date="2016-07" db="EMBL/GenBank/DDBJ databases">
        <title>Pervasive Adenine N6-methylation of Active Genes in Fungi.</title>
        <authorList>
            <consortium name="DOE Joint Genome Institute"/>
            <person name="Mondo S.J."/>
            <person name="Dannebaum R.O."/>
            <person name="Kuo R.C."/>
            <person name="Labutti K."/>
            <person name="Haridas S."/>
            <person name="Kuo A."/>
            <person name="Salamov A."/>
            <person name="Ahrendt S.R."/>
            <person name="Lipzen A."/>
            <person name="Sullivan W."/>
            <person name="Andreopoulos W.B."/>
            <person name="Clum A."/>
            <person name="Lindquist E."/>
            <person name="Daum C."/>
            <person name="Ramamoorthy G.K."/>
            <person name="Gryganskyi A."/>
            <person name="Culley D."/>
            <person name="Magnuson J.K."/>
            <person name="James T.Y."/>
            <person name="O'Malley M.A."/>
            <person name="Stajich J.E."/>
            <person name="Spatafora J.W."/>
            <person name="Visel A."/>
            <person name="Grigoriev I.V."/>
        </authorList>
    </citation>
    <scope>NUCLEOTIDE SEQUENCE [LARGE SCALE GENOMIC DNA]</scope>
    <source>
        <strain evidence="2 3">JEL800</strain>
    </source>
</reference>
<dbReference type="EMBL" id="MCGO01000003">
    <property type="protein sequence ID" value="ORY52334.1"/>
    <property type="molecule type" value="Genomic_DNA"/>
</dbReference>
<sequence length="250" mass="27565">MTTMTTTTSSATATLHQIKSSTLRSLQTLPNLNLNQTKSLMSRTFLPQWTTTNDLRTLFNSETAEPQCLLQHLCGFSHHRLNLIGCGRNLKSDSKTFINDWLDYEHLQFSLSDAKPLDGETDEVASIFPDQDFQTPVKIPSPEPPKRFSSEPSKRTSIPLAALPPSPSPIPPTETATPTSTTQEQQNTITPEKLETIQESPVTSPGPIYASVEVIEVVHQAIVAETVVSEPVEYVEPSLPSKQKGRVTAR</sequence>
<keyword evidence="3" id="KW-1185">Reference proteome</keyword>
<feature type="region of interest" description="Disordered" evidence="1">
    <location>
        <begin position="129"/>
        <end position="204"/>
    </location>
</feature>
<name>A0A1Y2CZN7_9FUNG</name>
<gene>
    <name evidence="2" type="ORF">BCR33DRAFT_315305</name>
</gene>
<feature type="compositionally biased region" description="Low complexity" evidence="1">
    <location>
        <begin position="173"/>
        <end position="185"/>
    </location>
</feature>
<dbReference type="AlphaFoldDB" id="A0A1Y2CZN7"/>